<evidence type="ECO:0000313" key="2">
    <source>
        <dbReference type="Proteomes" id="UP000053558"/>
    </source>
</evidence>
<organism evidence="1 2">
    <name type="scientific">Coniophora puteana (strain RWD-64-598)</name>
    <name type="common">Brown rot fungus</name>
    <dbReference type="NCBI Taxonomy" id="741705"/>
    <lineage>
        <taxon>Eukaryota</taxon>
        <taxon>Fungi</taxon>
        <taxon>Dikarya</taxon>
        <taxon>Basidiomycota</taxon>
        <taxon>Agaricomycotina</taxon>
        <taxon>Agaricomycetes</taxon>
        <taxon>Agaricomycetidae</taxon>
        <taxon>Boletales</taxon>
        <taxon>Coniophorineae</taxon>
        <taxon>Coniophoraceae</taxon>
        <taxon>Coniophora</taxon>
    </lineage>
</organism>
<dbReference type="RefSeq" id="XP_007765910.1">
    <property type="nucleotide sequence ID" value="XM_007767720.1"/>
</dbReference>
<dbReference type="EMBL" id="JH711575">
    <property type="protein sequence ID" value="EIW84110.1"/>
    <property type="molecule type" value="Genomic_DNA"/>
</dbReference>
<dbReference type="OrthoDB" id="539213at2759"/>
<gene>
    <name evidence="1" type="ORF">CONPUDRAFT_88432</name>
</gene>
<comment type="caution">
    <text evidence="1">The sequence shown here is derived from an EMBL/GenBank/DDBJ whole genome shotgun (WGS) entry which is preliminary data.</text>
</comment>
<dbReference type="Proteomes" id="UP000053558">
    <property type="component" value="Unassembled WGS sequence"/>
</dbReference>
<dbReference type="GeneID" id="19211253"/>
<evidence type="ECO:0008006" key="3">
    <source>
        <dbReference type="Google" id="ProtNLM"/>
    </source>
</evidence>
<dbReference type="KEGG" id="cput:CONPUDRAFT_88432"/>
<dbReference type="OMA" id="ILRYPIC"/>
<dbReference type="AlphaFoldDB" id="A0A5M3MYA7"/>
<reference evidence="2" key="1">
    <citation type="journal article" date="2012" name="Science">
        <title>The Paleozoic origin of enzymatic lignin decomposition reconstructed from 31 fungal genomes.</title>
        <authorList>
            <person name="Floudas D."/>
            <person name="Binder M."/>
            <person name="Riley R."/>
            <person name="Barry K."/>
            <person name="Blanchette R.A."/>
            <person name="Henrissat B."/>
            <person name="Martinez A.T."/>
            <person name="Otillar R."/>
            <person name="Spatafora J.W."/>
            <person name="Yadav J.S."/>
            <person name="Aerts A."/>
            <person name="Benoit I."/>
            <person name="Boyd A."/>
            <person name="Carlson A."/>
            <person name="Copeland A."/>
            <person name="Coutinho P.M."/>
            <person name="de Vries R.P."/>
            <person name="Ferreira P."/>
            <person name="Findley K."/>
            <person name="Foster B."/>
            <person name="Gaskell J."/>
            <person name="Glotzer D."/>
            <person name="Gorecki P."/>
            <person name="Heitman J."/>
            <person name="Hesse C."/>
            <person name="Hori C."/>
            <person name="Igarashi K."/>
            <person name="Jurgens J.A."/>
            <person name="Kallen N."/>
            <person name="Kersten P."/>
            <person name="Kohler A."/>
            <person name="Kuees U."/>
            <person name="Kumar T.K.A."/>
            <person name="Kuo A."/>
            <person name="LaButti K."/>
            <person name="Larrondo L.F."/>
            <person name="Lindquist E."/>
            <person name="Ling A."/>
            <person name="Lombard V."/>
            <person name="Lucas S."/>
            <person name="Lundell T."/>
            <person name="Martin R."/>
            <person name="McLaughlin D.J."/>
            <person name="Morgenstern I."/>
            <person name="Morin E."/>
            <person name="Murat C."/>
            <person name="Nagy L.G."/>
            <person name="Nolan M."/>
            <person name="Ohm R.A."/>
            <person name="Patyshakuliyeva A."/>
            <person name="Rokas A."/>
            <person name="Ruiz-Duenas F.J."/>
            <person name="Sabat G."/>
            <person name="Salamov A."/>
            <person name="Samejima M."/>
            <person name="Schmutz J."/>
            <person name="Slot J.C."/>
            <person name="St John F."/>
            <person name="Stenlid J."/>
            <person name="Sun H."/>
            <person name="Sun S."/>
            <person name="Syed K."/>
            <person name="Tsang A."/>
            <person name="Wiebenga A."/>
            <person name="Young D."/>
            <person name="Pisabarro A."/>
            <person name="Eastwood D.C."/>
            <person name="Martin F."/>
            <person name="Cullen D."/>
            <person name="Grigoriev I.V."/>
            <person name="Hibbett D.S."/>
        </authorList>
    </citation>
    <scope>NUCLEOTIDE SEQUENCE [LARGE SCALE GENOMIC DNA]</scope>
    <source>
        <strain evidence="2">RWD-64-598 SS2</strain>
    </source>
</reference>
<accession>A0A5M3MYA7</accession>
<dbReference type="InterPro" id="IPR036770">
    <property type="entry name" value="Ankyrin_rpt-contain_sf"/>
</dbReference>
<dbReference type="SUPFAM" id="SSF48403">
    <property type="entry name" value="Ankyrin repeat"/>
    <property type="match status" value="1"/>
</dbReference>
<name>A0A5M3MYA7_CONPW</name>
<proteinExistence type="predicted"/>
<sequence>MNRRSLECLPVEIIHDIQLYACSSSLPQTNKHLQGVFRSSQTGYRARYLIACLQSGKVKEFDAATVILKFPICTQEVLDAVFRISPDIIKLGYHPELPRRLFRHLAPRTSCKHSAANEPEWSAEDYPIPLLKYLYDHPKLPRPNINSHEGYALTKAVYAGFVPLVRFLLSKGASPKRKGCMPIAVAIHRKDLALVRLLIERDANGPCSTTKTSKGKKRKLEDRLVVTPELLKVAVKSDARDIVQYFTQEKGCVPDMNTIRLM</sequence>
<dbReference type="Gene3D" id="1.25.40.20">
    <property type="entry name" value="Ankyrin repeat-containing domain"/>
    <property type="match status" value="1"/>
</dbReference>
<evidence type="ECO:0000313" key="1">
    <source>
        <dbReference type="EMBL" id="EIW84110.1"/>
    </source>
</evidence>
<keyword evidence="2" id="KW-1185">Reference proteome</keyword>
<protein>
    <recommendedName>
        <fullName evidence="3">Ankyrin</fullName>
    </recommendedName>
</protein>